<gene>
    <name evidence="4" type="ORF">ACFPCY_00535</name>
</gene>
<keyword evidence="2" id="KW-0812">Transmembrane</keyword>
<evidence type="ECO:0000313" key="5">
    <source>
        <dbReference type="Proteomes" id="UP001595872"/>
    </source>
</evidence>
<dbReference type="GO" id="GO:0016787">
    <property type="term" value="F:hydrolase activity"/>
    <property type="evidence" value="ECO:0007669"/>
    <property type="project" value="UniProtKB-KW"/>
</dbReference>
<feature type="transmembrane region" description="Helical" evidence="2">
    <location>
        <begin position="84"/>
        <end position="103"/>
    </location>
</feature>
<keyword evidence="2" id="KW-1133">Transmembrane helix</keyword>
<feature type="transmembrane region" description="Helical" evidence="2">
    <location>
        <begin position="201"/>
        <end position="219"/>
    </location>
</feature>
<proteinExistence type="predicted"/>
<feature type="domain" description="CAAX prenyl protease 2/Lysostaphin resistance protein A-like" evidence="3">
    <location>
        <begin position="132"/>
        <end position="237"/>
    </location>
</feature>
<evidence type="ECO:0000256" key="1">
    <source>
        <dbReference type="SAM" id="MobiDB-lite"/>
    </source>
</evidence>
<organism evidence="4 5">
    <name type="scientific">Actinomadura gamaensis</name>
    <dbReference type="NCBI Taxonomy" id="1763541"/>
    <lineage>
        <taxon>Bacteria</taxon>
        <taxon>Bacillati</taxon>
        <taxon>Actinomycetota</taxon>
        <taxon>Actinomycetes</taxon>
        <taxon>Streptosporangiales</taxon>
        <taxon>Thermomonosporaceae</taxon>
        <taxon>Actinomadura</taxon>
    </lineage>
</organism>
<dbReference type="RefSeq" id="WP_378251534.1">
    <property type="nucleotide sequence ID" value="NZ_JBHSIT010000001.1"/>
</dbReference>
<keyword evidence="4" id="KW-0378">Hydrolase</keyword>
<feature type="transmembrane region" description="Helical" evidence="2">
    <location>
        <begin position="231"/>
        <end position="248"/>
    </location>
</feature>
<comment type="caution">
    <text evidence="4">The sequence shown here is derived from an EMBL/GenBank/DDBJ whole genome shotgun (WGS) entry which is preliminary data.</text>
</comment>
<evidence type="ECO:0000259" key="3">
    <source>
        <dbReference type="Pfam" id="PF02517"/>
    </source>
</evidence>
<dbReference type="Pfam" id="PF02517">
    <property type="entry name" value="Rce1-like"/>
    <property type="match status" value="1"/>
</dbReference>
<dbReference type="InterPro" id="IPR003675">
    <property type="entry name" value="Rce1/LyrA-like_dom"/>
</dbReference>
<sequence>MGAGALLAMAVLIVPMMIVWTATGHRLDETGKQDSIFGNTNADMGFNLAGLALLIPIALFAAWWIQRRRPGTLLSVTGRIRWRWLLACCGLSLAFLVVSYGLSVAVGSLGGDTGDGDGSEGHWVGWGDFLVPAVIALVLVPFQATAEEVVFRGWLVQAVGAYTLEGRRAAVARALSRVLRTPWPGIVIAGLAFTAGHDYTGWGPVDIFMFGAILGWLAVRTGGLESGMAVHTFNNLMSFIFPAALGTLDLEQGSVGWQPVAVDVSALVLYALAVLWLARRMGIVNRTPSEPEPASLDSQPQEQQERPWDGEVREPRPTVTAREEASPTHAEPPAAPA</sequence>
<dbReference type="Proteomes" id="UP001595872">
    <property type="component" value="Unassembled WGS sequence"/>
</dbReference>
<keyword evidence="5" id="KW-1185">Reference proteome</keyword>
<reference evidence="5" key="1">
    <citation type="journal article" date="2019" name="Int. J. Syst. Evol. Microbiol.">
        <title>The Global Catalogue of Microorganisms (GCM) 10K type strain sequencing project: providing services to taxonomists for standard genome sequencing and annotation.</title>
        <authorList>
            <consortium name="The Broad Institute Genomics Platform"/>
            <consortium name="The Broad Institute Genome Sequencing Center for Infectious Disease"/>
            <person name="Wu L."/>
            <person name="Ma J."/>
        </authorList>
    </citation>
    <scope>NUCLEOTIDE SEQUENCE [LARGE SCALE GENOMIC DNA]</scope>
    <source>
        <strain evidence="5">KLKA75</strain>
    </source>
</reference>
<protein>
    <submittedName>
        <fullName evidence="4">CPBP family intramembrane glutamic endopeptidase</fullName>
        <ecNumber evidence="4">3.4.-.-</ecNumber>
    </submittedName>
</protein>
<dbReference type="EC" id="3.4.-.-" evidence="4"/>
<dbReference type="EMBL" id="JBHSIT010000001">
    <property type="protein sequence ID" value="MFC4905792.1"/>
    <property type="molecule type" value="Genomic_DNA"/>
</dbReference>
<feature type="transmembrane region" description="Helical" evidence="2">
    <location>
        <begin position="177"/>
        <end position="195"/>
    </location>
</feature>
<feature type="compositionally biased region" description="Basic and acidic residues" evidence="1">
    <location>
        <begin position="303"/>
        <end position="326"/>
    </location>
</feature>
<keyword evidence="2" id="KW-0472">Membrane</keyword>
<feature type="transmembrane region" description="Helical" evidence="2">
    <location>
        <begin position="123"/>
        <end position="142"/>
    </location>
</feature>
<feature type="region of interest" description="Disordered" evidence="1">
    <location>
        <begin position="288"/>
        <end position="337"/>
    </location>
</feature>
<name>A0ABV9TNY1_9ACTN</name>
<evidence type="ECO:0000313" key="4">
    <source>
        <dbReference type="EMBL" id="MFC4905792.1"/>
    </source>
</evidence>
<accession>A0ABV9TNY1</accession>
<feature type="transmembrane region" description="Helical" evidence="2">
    <location>
        <begin position="45"/>
        <end position="64"/>
    </location>
</feature>
<evidence type="ECO:0000256" key="2">
    <source>
        <dbReference type="SAM" id="Phobius"/>
    </source>
</evidence>
<feature type="transmembrane region" description="Helical" evidence="2">
    <location>
        <begin position="260"/>
        <end position="278"/>
    </location>
</feature>